<accession>A0A1I2GXX0</accession>
<dbReference type="EMBL" id="FOOC01000001">
    <property type="protein sequence ID" value="SFF21990.1"/>
    <property type="molecule type" value="Genomic_DNA"/>
</dbReference>
<name>A0A1I2GXX0_9GAMM</name>
<evidence type="ECO:0000313" key="2">
    <source>
        <dbReference type="Proteomes" id="UP000199771"/>
    </source>
</evidence>
<sequence>MMLHRVSRVRSAGMGMSALIVGTGGFVTGDQFFSWFGRAGSGGRSLPEVRYVFGFSSGHPPVACLNP</sequence>
<evidence type="ECO:0000313" key="1">
    <source>
        <dbReference type="EMBL" id="SFF21990.1"/>
    </source>
</evidence>
<reference evidence="1 2" key="1">
    <citation type="submission" date="2016-10" db="EMBL/GenBank/DDBJ databases">
        <authorList>
            <person name="de Groot N.N."/>
        </authorList>
    </citation>
    <scope>NUCLEOTIDE SEQUENCE [LARGE SCALE GENOMIC DNA]</scope>
    <source>
        <strain evidence="1 2">DSM 23609</strain>
    </source>
</reference>
<dbReference type="AlphaFoldDB" id="A0A1I2GXX0"/>
<keyword evidence="2" id="KW-1185">Reference proteome</keyword>
<organism evidence="1 2">
    <name type="scientific">Fontimonas thermophila</name>
    <dbReference type="NCBI Taxonomy" id="1076937"/>
    <lineage>
        <taxon>Bacteria</taxon>
        <taxon>Pseudomonadati</taxon>
        <taxon>Pseudomonadota</taxon>
        <taxon>Gammaproteobacteria</taxon>
        <taxon>Nevskiales</taxon>
        <taxon>Nevskiaceae</taxon>
        <taxon>Fontimonas</taxon>
    </lineage>
</organism>
<proteinExistence type="predicted"/>
<dbReference type="Proteomes" id="UP000199771">
    <property type="component" value="Unassembled WGS sequence"/>
</dbReference>
<protein>
    <submittedName>
        <fullName evidence="1">Uncharacterized protein</fullName>
    </submittedName>
</protein>
<gene>
    <name evidence="1" type="ORF">SAMN04488120_1016</name>
</gene>